<reference evidence="6" key="1">
    <citation type="journal article" date="2019" name="Int. J. Syst. Evol. Microbiol.">
        <title>The Global Catalogue of Microorganisms (GCM) 10K type strain sequencing project: providing services to taxonomists for standard genome sequencing and annotation.</title>
        <authorList>
            <consortium name="The Broad Institute Genomics Platform"/>
            <consortium name="The Broad Institute Genome Sequencing Center for Infectious Disease"/>
            <person name="Wu L."/>
            <person name="Ma J."/>
        </authorList>
    </citation>
    <scope>NUCLEOTIDE SEQUENCE [LARGE SCALE GENOMIC DNA]</scope>
    <source>
        <strain evidence="6">CGMCC 4.7177</strain>
    </source>
</reference>
<dbReference type="EMBL" id="JBHSFK010000023">
    <property type="protein sequence ID" value="MFC4504003.1"/>
    <property type="molecule type" value="Genomic_DNA"/>
</dbReference>
<dbReference type="PROSITE" id="PS51257">
    <property type="entry name" value="PROKAR_LIPOPROTEIN"/>
    <property type="match status" value="1"/>
</dbReference>
<feature type="signal peptide" evidence="4">
    <location>
        <begin position="1"/>
        <end position="21"/>
    </location>
</feature>
<proteinExistence type="inferred from homology"/>
<dbReference type="InterPro" id="IPR006059">
    <property type="entry name" value="SBP"/>
</dbReference>
<comment type="similarity">
    <text evidence="1">Belongs to the bacterial solute-binding protein 1 family.</text>
</comment>
<evidence type="ECO:0000256" key="1">
    <source>
        <dbReference type="ARBA" id="ARBA00008520"/>
    </source>
</evidence>
<dbReference type="PANTHER" id="PTHR30061:SF50">
    <property type="entry name" value="MALTOSE_MALTODEXTRIN-BINDING PERIPLASMIC PROTEIN"/>
    <property type="match status" value="1"/>
</dbReference>
<organism evidence="5 6">
    <name type="scientific">Streptomyces vulcanius</name>
    <dbReference type="NCBI Taxonomy" id="1441876"/>
    <lineage>
        <taxon>Bacteria</taxon>
        <taxon>Bacillati</taxon>
        <taxon>Actinomycetota</taxon>
        <taxon>Actinomycetes</taxon>
        <taxon>Kitasatosporales</taxon>
        <taxon>Streptomycetaceae</taxon>
        <taxon>Streptomyces</taxon>
    </lineage>
</organism>
<dbReference type="SUPFAM" id="SSF53850">
    <property type="entry name" value="Periplasmic binding protein-like II"/>
    <property type="match status" value="1"/>
</dbReference>
<evidence type="ECO:0000313" key="6">
    <source>
        <dbReference type="Proteomes" id="UP001595839"/>
    </source>
</evidence>
<gene>
    <name evidence="5" type="ORF">ACFPIH_31580</name>
</gene>
<evidence type="ECO:0000256" key="4">
    <source>
        <dbReference type="SAM" id="SignalP"/>
    </source>
</evidence>
<keyword evidence="6" id="KW-1185">Reference proteome</keyword>
<name>A0ABV9AZ99_9ACTN</name>
<feature type="chain" id="PRO_5046359751" evidence="4">
    <location>
        <begin position="22"/>
        <end position="434"/>
    </location>
</feature>
<comment type="caution">
    <text evidence="5">The sequence shown here is derived from an EMBL/GenBank/DDBJ whole genome shotgun (WGS) entry which is preliminary data.</text>
</comment>
<dbReference type="Gene3D" id="3.40.190.10">
    <property type="entry name" value="Periplasmic binding protein-like II"/>
    <property type="match status" value="1"/>
</dbReference>
<protein>
    <submittedName>
        <fullName evidence="5">ABC transporter substrate-binding protein</fullName>
    </submittedName>
</protein>
<dbReference type="Proteomes" id="UP001595839">
    <property type="component" value="Unassembled WGS sequence"/>
</dbReference>
<sequence>MRRTRLWGAASAVMALSLGMAGCGVGGGGDDDAGDPGASAGGKVTGAVTFQTWNLKGGYQDYFTDLVAAFEKKYPGTDVKWIDQPADGYSEKLSADAAAGNLPDVVDLGPEAGYTLAGADMLLNIAKADPSAKKDFLPAAWNAMTWAGIDGGTYGYPFYLNTGPSFFNTALMSEAGLDPKNIPETYDELFAQADEMADAAKGEYSMLGRTPVIETFGTYGVELMNNDATAFTFNNDKGVELLTRYKEMYDSGALTEDILNEKQVGEVDKFKAGRLGWLPGSAYNLADFKKNAPDIYKSVAIGPMIANSAPNMYIESLAVSSRTKNASTAVAFAKFATNAENQLAFAHRAAIFPATAGTLDDPFFTKDDATDEGRVRVESAAQIERAVVHWPPAFSQAMVDELREQVALALKGDKSPKQALDDTVDFCNDRLDRT</sequence>
<accession>A0ABV9AZ99</accession>
<keyword evidence="2" id="KW-0813">Transport</keyword>
<evidence type="ECO:0000313" key="5">
    <source>
        <dbReference type="EMBL" id="MFC4504003.1"/>
    </source>
</evidence>
<dbReference type="RefSeq" id="WP_381176030.1">
    <property type="nucleotide sequence ID" value="NZ_JBHSFK010000023.1"/>
</dbReference>
<dbReference type="CDD" id="cd13585">
    <property type="entry name" value="PBP2_TMBP_like"/>
    <property type="match status" value="1"/>
</dbReference>
<evidence type="ECO:0000256" key="2">
    <source>
        <dbReference type="ARBA" id="ARBA00022448"/>
    </source>
</evidence>
<dbReference type="PANTHER" id="PTHR30061">
    <property type="entry name" value="MALTOSE-BINDING PERIPLASMIC PROTEIN"/>
    <property type="match status" value="1"/>
</dbReference>
<dbReference type="Pfam" id="PF13416">
    <property type="entry name" value="SBP_bac_8"/>
    <property type="match status" value="1"/>
</dbReference>
<keyword evidence="3 4" id="KW-0732">Signal</keyword>
<evidence type="ECO:0000256" key="3">
    <source>
        <dbReference type="ARBA" id="ARBA00022729"/>
    </source>
</evidence>